<sequence length="58" mass="6193">MRQEIEGGATAHAFALENMAARAVTDSAGRTVEVPTVLAHPKGSSIFCRRFCDMASPE</sequence>
<proteinExistence type="predicted"/>
<evidence type="ECO:0000313" key="1">
    <source>
        <dbReference type="EMBL" id="CUH38136.1"/>
    </source>
</evidence>
<protein>
    <submittedName>
        <fullName evidence="1">Uncharacterized protein</fullName>
    </submittedName>
</protein>
<keyword evidence="2" id="KW-1185">Reference proteome</keyword>
<dbReference type="Proteomes" id="UP000049455">
    <property type="component" value="Unassembled WGS sequence"/>
</dbReference>
<dbReference type="AlphaFoldDB" id="A0A0M7B7G6"/>
<organism evidence="1 2">
    <name type="scientific">Jannaschia seosinensis</name>
    <dbReference type="NCBI Taxonomy" id="313367"/>
    <lineage>
        <taxon>Bacteria</taxon>
        <taxon>Pseudomonadati</taxon>
        <taxon>Pseudomonadota</taxon>
        <taxon>Alphaproteobacteria</taxon>
        <taxon>Rhodobacterales</taxon>
        <taxon>Roseobacteraceae</taxon>
        <taxon>Jannaschia</taxon>
    </lineage>
</organism>
<gene>
    <name evidence="1" type="ORF">JSE7799_01367</name>
</gene>
<dbReference type="EMBL" id="CYPR01000085">
    <property type="protein sequence ID" value="CUH38136.1"/>
    <property type="molecule type" value="Genomic_DNA"/>
</dbReference>
<name>A0A0M7B7G6_9RHOB</name>
<reference evidence="1 2" key="1">
    <citation type="submission" date="2015-09" db="EMBL/GenBank/DDBJ databases">
        <authorList>
            <person name="Jackson K.R."/>
            <person name="Lunt B.L."/>
            <person name="Fisher J.N.B."/>
            <person name="Gardner A.V."/>
            <person name="Bailey M.E."/>
            <person name="Deus L.M."/>
            <person name="Earl A.S."/>
            <person name="Gibby P.D."/>
            <person name="Hartmann K.A."/>
            <person name="Liu J.E."/>
            <person name="Manci A.M."/>
            <person name="Nielsen D.A."/>
            <person name="Solomon M.B."/>
            <person name="Breakwell D.P."/>
            <person name="Burnett S.H."/>
            <person name="Grose J.H."/>
        </authorList>
    </citation>
    <scope>NUCLEOTIDE SEQUENCE [LARGE SCALE GENOMIC DNA]</scope>
    <source>
        <strain evidence="1 2">CECT 7799</strain>
    </source>
</reference>
<evidence type="ECO:0000313" key="2">
    <source>
        <dbReference type="Proteomes" id="UP000049455"/>
    </source>
</evidence>
<accession>A0A0M7B7G6</accession>